<dbReference type="GO" id="GO:0016747">
    <property type="term" value="F:acyltransferase activity, transferring groups other than amino-acyl groups"/>
    <property type="evidence" value="ECO:0007669"/>
    <property type="project" value="InterPro"/>
</dbReference>
<name>A0A365KK63_9BACL</name>
<dbReference type="InterPro" id="IPR016181">
    <property type="entry name" value="Acyl_CoA_acyltransferase"/>
</dbReference>
<dbReference type="PROSITE" id="PS51186">
    <property type="entry name" value="GNAT"/>
    <property type="match status" value="1"/>
</dbReference>
<proteinExistence type="predicted"/>
<dbReference type="RefSeq" id="WP_112224843.1">
    <property type="nucleotide sequence ID" value="NZ_QLZR01000010.1"/>
</dbReference>
<sequence length="141" mass="16796">MEQIKKLVTEADWFSAFNVLKELRTDLTEESYLSILTEMQSDGYEMYAMYNNEKIVAVIGFSWRINFYNKRHIYVYDLVTAKEERSKGYGETLLSYVEKLAIEGEANYIALESGIQRIEAHRFYEEKLNFDKFCFSFRKEI</sequence>
<comment type="caution">
    <text evidence="2">The sequence shown here is derived from an EMBL/GenBank/DDBJ whole genome shotgun (WGS) entry which is preliminary data.</text>
</comment>
<dbReference type="AlphaFoldDB" id="A0A365KK63"/>
<evidence type="ECO:0000313" key="3">
    <source>
        <dbReference type="Proteomes" id="UP000251002"/>
    </source>
</evidence>
<accession>A0A365KK63</accession>
<evidence type="ECO:0000313" key="2">
    <source>
        <dbReference type="EMBL" id="RAZ73446.1"/>
    </source>
</evidence>
<dbReference type="Pfam" id="PF00583">
    <property type="entry name" value="Acetyltransf_1"/>
    <property type="match status" value="1"/>
</dbReference>
<feature type="domain" description="N-acetyltransferase" evidence="1">
    <location>
        <begin position="3"/>
        <end position="141"/>
    </location>
</feature>
<evidence type="ECO:0000259" key="1">
    <source>
        <dbReference type="PROSITE" id="PS51186"/>
    </source>
</evidence>
<dbReference type="Proteomes" id="UP000251002">
    <property type="component" value="Unassembled WGS sequence"/>
</dbReference>
<organism evidence="2 3">
    <name type="scientific">Planococcus halotolerans</name>
    <dbReference type="NCBI Taxonomy" id="2233542"/>
    <lineage>
        <taxon>Bacteria</taxon>
        <taxon>Bacillati</taxon>
        <taxon>Bacillota</taxon>
        <taxon>Bacilli</taxon>
        <taxon>Bacillales</taxon>
        <taxon>Caryophanaceae</taxon>
        <taxon>Planococcus</taxon>
    </lineage>
</organism>
<dbReference type="SUPFAM" id="SSF55729">
    <property type="entry name" value="Acyl-CoA N-acyltransferases (Nat)"/>
    <property type="match status" value="1"/>
</dbReference>
<keyword evidence="3" id="KW-1185">Reference proteome</keyword>
<reference evidence="2 3" key="1">
    <citation type="submission" date="2018-06" db="EMBL/GenBank/DDBJ databases">
        <title>The draft genome sequences of strains SCU63 and S1.</title>
        <authorList>
            <person name="Gan L."/>
        </authorList>
    </citation>
    <scope>NUCLEOTIDE SEQUENCE [LARGE SCALE GENOMIC DNA]</scope>
    <source>
        <strain evidence="2 3">SCU63</strain>
    </source>
</reference>
<dbReference type="InterPro" id="IPR000182">
    <property type="entry name" value="GNAT_dom"/>
</dbReference>
<dbReference type="Gene3D" id="3.40.630.30">
    <property type="match status" value="1"/>
</dbReference>
<protein>
    <submittedName>
        <fullName evidence="2">GNAT family N-acetyltransferase</fullName>
    </submittedName>
</protein>
<keyword evidence="2" id="KW-0808">Transferase</keyword>
<gene>
    <name evidence="2" type="ORF">DP120_17085</name>
</gene>
<dbReference type="EMBL" id="QLZR01000010">
    <property type="protein sequence ID" value="RAZ73446.1"/>
    <property type="molecule type" value="Genomic_DNA"/>
</dbReference>